<dbReference type="PANTHER" id="PTHR10134">
    <property type="entry name" value="CYTOCHROME B-C1 COMPLEX SUBUNIT RIESKE, MITOCHONDRIAL"/>
    <property type="match status" value="1"/>
</dbReference>
<dbReference type="EMBL" id="LBGP01000004">
    <property type="protein sequence ID" value="KQB04054.1"/>
    <property type="molecule type" value="Genomic_DNA"/>
</dbReference>
<dbReference type="GO" id="GO:0046872">
    <property type="term" value="F:metal ion binding"/>
    <property type="evidence" value="ECO:0007669"/>
    <property type="project" value="UniProtKB-KW"/>
</dbReference>
<dbReference type="PROSITE" id="PS51318">
    <property type="entry name" value="TAT"/>
    <property type="match status" value="1"/>
</dbReference>
<dbReference type="Proteomes" id="UP000050491">
    <property type="component" value="Unassembled WGS sequence"/>
</dbReference>
<dbReference type="InterPro" id="IPR019470">
    <property type="entry name" value="Ubiq_cytC_Rdtase_Fe-S_su_TAT"/>
</dbReference>
<feature type="region of interest" description="Disordered" evidence="22">
    <location>
        <begin position="85"/>
        <end position="105"/>
    </location>
</feature>
<dbReference type="AlphaFoldDB" id="A0A067BA59"/>
<evidence type="ECO:0000256" key="12">
    <source>
        <dbReference type="ARBA" id="ARBA00022967"/>
    </source>
</evidence>
<evidence type="ECO:0000256" key="13">
    <source>
        <dbReference type="ARBA" id="ARBA00022982"/>
    </source>
</evidence>
<evidence type="ECO:0000256" key="16">
    <source>
        <dbReference type="ARBA" id="ARBA00023014"/>
    </source>
</evidence>
<keyword evidence="7 20" id="KW-0813">Transport</keyword>
<evidence type="ECO:0000256" key="10">
    <source>
        <dbReference type="ARBA" id="ARBA00022714"/>
    </source>
</evidence>
<keyword evidence="27" id="KW-1185">Reference proteome</keyword>
<keyword evidence="13 20" id="KW-0249">Electron transport</keyword>
<comment type="cofactor">
    <cofactor evidence="20">
        <name>[2Fe-2S] cluster</name>
        <dbReference type="ChEBI" id="CHEBI:190135"/>
    </cofactor>
    <text evidence="20">Binds 1 [2Fe-2S] cluster per subunit.</text>
</comment>
<evidence type="ECO:0000256" key="7">
    <source>
        <dbReference type="ARBA" id="ARBA00022448"/>
    </source>
</evidence>
<keyword evidence="15" id="KW-0408">Iron</keyword>
<dbReference type="PATRIC" id="fig|1481663.10.peg.2656"/>
<keyword evidence="10" id="KW-0001">2Fe-2S</keyword>
<protein>
    <recommendedName>
        <fullName evidence="6 20">Ubiquinol-cytochrome c reductase iron-sulfur subunit</fullName>
        <ecNumber evidence="5 20">7.1.1.8</ecNumber>
    </recommendedName>
</protein>
<comment type="miscellaneous">
    <text evidence="20">The Rieske protein is a high potential 2Fe-2S protein.</text>
</comment>
<dbReference type="GO" id="GO:0051537">
    <property type="term" value="F:2 iron, 2 sulfur cluster binding"/>
    <property type="evidence" value="ECO:0007669"/>
    <property type="project" value="UniProtKB-KW"/>
</dbReference>
<gene>
    <name evidence="26" type="primary">petA</name>
    <name evidence="26" type="ORF">CGU03_05700</name>
    <name evidence="24" type="ORF">DP83_03985</name>
    <name evidence="25" type="ORF">XV92_02265</name>
</gene>
<comment type="caution">
    <text evidence="25">The sequence shown here is derived from an EMBL/GenBank/DDBJ whole genome shotgun (WGS) entry which is preliminary data.</text>
</comment>
<evidence type="ECO:0000256" key="1">
    <source>
        <dbReference type="ARBA" id="ARBA00002444"/>
    </source>
</evidence>
<dbReference type="FunFam" id="2.102.10.10:FF:000008">
    <property type="entry name" value="Ubiquinol-cytochrome c reductase iron-sulfur subunit"/>
    <property type="match status" value="1"/>
</dbReference>
<evidence type="ECO:0000313" key="24">
    <source>
        <dbReference type="EMBL" id="KDO15018.1"/>
    </source>
</evidence>
<evidence type="ECO:0000256" key="9">
    <source>
        <dbReference type="ARBA" id="ARBA00022692"/>
    </source>
</evidence>
<dbReference type="SUPFAM" id="SSF50022">
    <property type="entry name" value="ISP domain"/>
    <property type="match status" value="1"/>
</dbReference>
<evidence type="ECO:0000313" key="26">
    <source>
        <dbReference type="EMBL" id="PAR21742.1"/>
    </source>
</evidence>
<dbReference type="InterPro" id="IPR014349">
    <property type="entry name" value="Rieske_Fe-S_prot"/>
</dbReference>
<reference evidence="26" key="4">
    <citation type="submission" date="2017-07" db="EMBL/GenBank/DDBJ databases">
        <authorList>
            <person name="Sun Z.S."/>
            <person name="Albrecht U."/>
            <person name="Echele G."/>
            <person name="Lee C.C."/>
        </authorList>
    </citation>
    <scope>NUCLEOTIDE SEQUENCE [LARGE SCALE GENOMIC DNA]</scope>
    <source>
        <strain evidence="26">OYP9E10</strain>
    </source>
</reference>
<organism evidence="25 28">
    <name type="scientific">Vibrio metoecus</name>
    <dbReference type="NCBI Taxonomy" id="1481663"/>
    <lineage>
        <taxon>Bacteria</taxon>
        <taxon>Pseudomonadati</taxon>
        <taxon>Pseudomonadota</taxon>
        <taxon>Gammaproteobacteria</taxon>
        <taxon>Vibrionales</taxon>
        <taxon>Vibrionaceae</taxon>
        <taxon>Vibrio</taxon>
    </lineage>
</organism>
<dbReference type="InterPro" id="IPR006311">
    <property type="entry name" value="TAT_signal"/>
</dbReference>
<comment type="similarity">
    <text evidence="3">Belongs to the Rieske iron-sulfur protein family.</text>
</comment>
<dbReference type="OrthoDB" id="9767869at2"/>
<evidence type="ECO:0000313" key="25">
    <source>
        <dbReference type="EMBL" id="KQB04054.1"/>
    </source>
</evidence>
<evidence type="ECO:0000313" key="27">
    <source>
        <dbReference type="Proteomes" id="UP000027331"/>
    </source>
</evidence>
<dbReference type="Pfam" id="PF00355">
    <property type="entry name" value="Rieske"/>
    <property type="match status" value="1"/>
</dbReference>
<evidence type="ECO:0000256" key="18">
    <source>
        <dbReference type="ARBA" id="ARBA00023157"/>
    </source>
</evidence>
<evidence type="ECO:0000256" key="19">
    <source>
        <dbReference type="ARBA" id="ARBA00029351"/>
    </source>
</evidence>
<keyword evidence="17" id="KW-0472">Membrane</keyword>
<dbReference type="EMBL" id="JJMN01000030">
    <property type="protein sequence ID" value="KDO15018.1"/>
    <property type="molecule type" value="Genomic_DNA"/>
</dbReference>
<evidence type="ECO:0000256" key="17">
    <source>
        <dbReference type="ARBA" id="ARBA00023136"/>
    </source>
</evidence>
<reference evidence="25 28" key="2">
    <citation type="journal article" date="2015" name="Genome Biol. Evol.">
        <title>The Dynamics of Genetic Interactions between Vibrio metoecus and Vibrio cholerae, Two Close Relatives Co-Occurring in the Environment.</title>
        <authorList>
            <person name="Orata F.D."/>
            <person name="Kirchberger P.C."/>
            <person name="Meheust R."/>
            <person name="Barlow E.J."/>
            <person name="Tarr C.L."/>
            <person name="Boucher Y."/>
        </authorList>
    </citation>
    <scope>NUCLEOTIDE SEQUENCE [LARGE SCALE GENOMIC DNA]</scope>
    <source>
        <strain evidence="25 28">YB5B04</strain>
    </source>
</reference>
<dbReference type="GO" id="GO:0005886">
    <property type="term" value="C:plasma membrane"/>
    <property type="evidence" value="ECO:0007669"/>
    <property type="project" value="UniProtKB-SubCell"/>
</dbReference>
<dbReference type="CDD" id="cd03470">
    <property type="entry name" value="Rieske_cytochrome_bc1"/>
    <property type="match status" value="1"/>
</dbReference>
<comment type="function">
    <text evidence="1">Component of the ubiquinol-cytochrome c reductase complex (complex III or cytochrome b-c1 complex), which is a respiratory chain that generates an electrochemical potential coupled to ATP synthesis.</text>
</comment>
<keyword evidence="8" id="KW-1003">Cell membrane</keyword>
<dbReference type="GO" id="GO:0008121">
    <property type="term" value="F:quinol-cytochrome-c reductase activity"/>
    <property type="evidence" value="ECO:0007669"/>
    <property type="project" value="UniProtKB-EC"/>
</dbReference>
<sequence length="197" mass="21459">MSNAPLNQGRRRFLTATTAVVGGLGAVAVAVPFIKSWNPSAKAKAAGAPVEVDVSKLEEGQMVRVEWRGKPVWVVRRAQSVVDSLKDHDNQLRDPSSQEEQQPNYAQNGYRSIKPEYFIAVGICTHLGCSPTYLPDSFSEQVQGVKSGFFCPCHGSKFDMAGRVFQGVPAPLNLVIPKHMYLTDTKIVIGLDETGEA</sequence>
<dbReference type="PROSITE" id="PS51296">
    <property type="entry name" value="RIESKE"/>
    <property type="match status" value="1"/>
</dbReference>
<evidence type="ECO:0000259" key="23">
    <source>
        <dbReference type="PROSITE" id="PS51296"/>
    </source>
</evidence>
<dbReference type="NCBIfam" id="TIGR01416">
    <property type="entry name" value="Rieske_proteo"/>
    <property type="match status" value="1"/>
</dbReference>
<dbReference type="EC" id="7.1.1.8" evidence="5 20"/>
<dbReference type="Proteomes" id="UP000216173">
    <property type="component" value="Unassembled WGS sequence"/>
</dbReference>
<evidence type="ECO:0000256" key="3">
    <source>
        <dbReference type="ARBA" id="ARBA00010651"/>
    </source>
</evidence>
<feature type="compositionally biased region" description="Polar residues" evidence="22">
    <location>
        <begin position="93"/>
        <end position="105"/>
    </location>
</feature>
<evidence type="ECO:0000256" key="2">
    <source>
        <dbReference type="ARBA" id="ARBA00004162"/>
    </source>
</evidence>
<evidence type="ECO:0000256" key="20">
    <source>
        <dbReference type="RuleBase" id="RU004494"/>
    </source>
</evidence>
<dbReference type="Pfam" id="PF10399">
    <property type="entry name" value="UCR_Fe-S_N"/>
    <property type="match status" value="1"/>
</dbReference>
<comment type="subcellular location">
    <subcellularLocation>
        <location evidence="2">Cell membrane</location>
        <topology evidence="2">Single-pass membrane protein</topology>
    </subcellularLocation>
</comment>
<evidence type="ECO:0000256" key="14">
    <source>
        <dbReference type="ARBA" id="ARBA00022989"/>
    </source>
</evidence>
<evidence type="ECO:0000256" key="4">
    <source>
        <dbReference type="ARBA" id="ARBA00011649"/>
    </source>
</evidence>
<evidence type="ECO:0000256" key="8">
    <source>
        <dbReference type="ARBA" id="ARBA00022475"/>
    </source>
</evidence>
<evidence type="ECO:0000256" key="15">
    <source>
        <dbReference type="ARBA" id="ARBA00023004"/>
    </source>
</evidence>
<keyword evidence="12" id="KW-1278">Translocase</keyword>
<evidence type="ECO:0000313" key="29">
    <source>
        <dbReference type="Proteomes" id="UP000216173"/>
    </source>
</evidence>
<dbReference type="Proteomes" id="UP000027331">
    <property type="component" value="Unassembled WGS sequence"/>
</dbReference>
<dbReference type="GeneID" id="94014648"/>
<keyword evidence="18" id="KW-1015">Disulfide bond</keyword>
<keyword evidence="9" id="KW-0812">Transmembrane</keyword>
<feature type="domain" description="Rieske" evidence="23">
    <location>
        <begin position="84"/>
        <end position="188"/>
    </location>
</feature>
<keyword evidence="11" id="KW-0479">Metal-binding</keyword>
<dbReference type="RefSeq" id="WP_055029849.1">
    <property type="nucleotide sequence ID" value="NZ_CABMIR010000025.1"/>
</dbReference>
<reference evidence="29" key="3">
    <citation type="submission" date="2017-07" db="EMBL/GenBank/DDBJ databases">
        <authorList>
            <person name="Boucher Y."/>
            <person name="Orata F.D."/>
        </authorList>
    </citation>
    <scope>NUCLEOTIDE SEQUENCE [LARGE SCALE GENOMIC DNA]</scope>
    <source>
        <strain evidence="29">OYP9E10</strain>
    </source>
</reference>
<dbReference type="InterPro" id="IPR006317">
    <property type="entry name" value="Ubiquinol_cyt_c_Rdtase_Fe-S-su"/>
</dbReference>
<evidence type="ECO:0000256" key="11">
    <source>
        <dbReference type="ARBA" id="ARBA00022723"/>
    </source>
</evidence>
<comment type="subunit">
    <text evidence="4 21">The main subunits of complex b-c1 are: cytochrome b, cytochrome c1 and the Rieske protein.</text>
</comment>
<evidence type="ECO:0000256" key="5">
    <source>
        <dbReference type="ARBA" id="ARBA00012951"/>
    </source>
</evidence>
<name>A0A067BA59_VIBMT</name>
<reference evidence="24 27" key="1">
    <citation type="submission" date="2014-04" db="EMBL/GenBank/DDBJ databases">
        <title>Vibrio metecus sp. nov., a close relative of Vibrio cholerae isolated from coastal brackish ponds and clinical specimens.</title>
        <authorList>
            <person name="Kirchberger P.C."/>
            <person name="Turnsek M."/>
            <person name="Hunt D.E."/>
            <person name="Haley B.J."/>
            <person name="Colwell R."/>
            <person name="Polz M.F."/>
            <person name="Tarr C.L."/>
            <person name="Boucher Y."/>
        </authorList>
    </citation>
    <scope>NUCLEOTIDE SEQUENCE [LARGE SCALE GENOMIC DNA]</scope>
    <source>
        <strain evidence="24">OP3H</strain>
        <strain evidence="27">PPCK-2014</strain>
    </source>
</reference>
<dbReference type="InterPro" id="IPR036922">
    <property type="entry name" value="Rieske_2Fe-2S_sf"/>
</dbReference>
<evidence type="ECO:0000256" key="22">
    <source>
        <dbReference type="SAM" id="MobiDB-lite"/>
    </source>
</evidence>
<dbReference type="EMBL" id="NMSH01000006">
    <property type="protein sequence ID" value="PAR21742.1"/>
    <property type="molecule type" value="Genomic_DNA"/>
</dbReference>
<keyword evidence="16" id="KW-0411">Iron-sulfur</keyword>
<evidence type="ECO:0000313" key="28">
    <source>
        <dbReference type="Proteomes" id="UP000050491"/>
    </source>
</evidence>
<dbReference type="InterPro" id="IPR017941">
    <property type="entry name" value="Rieske_2Fe-2S"/>
</dbReference>
<dbReference type="PRINTS" id="PR00162">
    <property type="entry name" value="RIESKE"/>
</dbReference>
<comment type="catalytic activity">
    <reaction evidence="19 20">
        <text>a quinol + 2 Fe(III)-[cytochrome c](out) = a quinone + 2 Fe(II)-[cytochrome c](out) + 2 H(+)(out)</text>
        <dbReference type="Rhea" id="RHEA:11484"/>
        <dbReference type="Rhea" id="RHEA-COMP:10350"/>
        <dbReference type="Rhea" id="RHEA-COMP:14399"/>
        <dbReference type="ChEBI" id="CHEBI:15378"/>
        <dbReference type="ChEBI" id="CHEBI:24646"/>
        <dbReference type="ChEBI" id="CHEBI:29033"/>
        <dbReference type="ChEBI" id="CHEBI:29034"/>
        <dbReference type="ChEBI" id="CHEBI:132124"/>
        <dbReference type="EC" id="7.1.1.8"/>
    </reaction>
</comment>
<evidence type="ECO:0000256" key="21">
    <source>
        <dbReference type="RuleBase" id="RU004497"/>
    </source>
</evidence>
<evidence type="ECO:0000256" key="6">
    <source>
        <dbReference type="ARBA" id="ARBA00019816"/>
    </source>
</evidence>
<proteinExistence type="inferred from homology"/>
<dbReference type="Gene3D" id="2.102.10.10">
    <property type="entry name" value="Rieske [2Fe-2S] iron-sulphur domain"/>
    <property type="match status" value="1"/>
</dbReference>
<dbReference type="Gene3D" id="1.20.5.510">
    <property type="entry name" value="Single helix bin"/>
    <property type="match status" value="1"/>
</dbReference>
<keyword evidence="14" id="KW-1133">Transmembrane helix</keyword>
<dbReference type="FunFam" id="1.20.5.510:FF:000003">
    <property type="entry name" value="Ubiquinol-cytochrome c reductase iron-sulfur subunit"/>
    <property type="match status" value="1"/>
</dbReference>
<accession>A0A067BA59</accession>
<dbReference type="InterPro" id="IPR005805">
    <property type="entry name" value="Rieske_Fe-S_prot_C"/>
</dbReference>